<dbReference type="PANTHER" id="PTHR43818">
    <property type="entry name" value="BCDNA.GH03377"/>
    <property type="match status" value="1"/>
</dbReference>
<dbReference type="InterPro" id="IPR036291">
    <property type="entry name" value="NAD(P)-bd_dom_sf"/>
</dbReference>
<dbReference type="OrthoDB" id="726883at2"/>
<keyword evidence="1" id="KW-0732">Signal</keyword>
<dbReference type="GO" id="GO:0000166">
    <property type="term" value="F:nucleotide binding"/>
    <property type="evidence" value="ECO:0007669"/>
    <property type="project" value="InterPro"/>
</dbReference>
<dbReference type="InterPro" id="IPR000683">
    <property type="entry name" value="Gfo/Idh/MocA-like_OxRdtase_N"/>
</dbReference>
<feature type="domain" description="Gfo/Idh/MocA-like oxidoreductase N-terminal" evidence="2">
    <location>
        <begin position="38"/>
        <end position="170"/>
    </location>
</feature>
<feature type="chain" id="PRO_5012206162" evidence="1">
    <location>
        <begin position="27"/>
        <end position="458"/>
    </location>
</feature>
<evidence type="ECO:0000259" key="3">
    <source>
        <dbReference type="Pfam" id="PF19051"/>
    </source>
</evidence>
<evidence type="ECO:0000313" key="4">
    <source>
        <dbReference type="EMBL" id="SHF58117.1"/>
    </source>
</evidence>
<dbReference type="RefSeq" id="WP_072863075.1">
    <property type="nucleotide sequence ID" value="NZ_FQUX01000005.1"/>
</dbReference>
<dbReference type="InterPro" id="IPR043906">
    <property type="entry name" value="Gfo/Idh/MocA_OxRdtase_bact_C"/>
</dbReference>
<keyword evidence="5" id="KW-1185">Reference proteome</keyword>
<dbReference type="Gene3D" id="3.30.360.10">
    <property type="entry name" value="Dihydrodipicolinate Reductase, domain 2"/>
    <property type="match status" value="1"/>
</dbReference>
<name>A0A1M5CTX8_9FLAO</name>
<sequence>MQRRKFINNSLLTTAAVVGFPTIVPASVFGKNAPSNKINIGQIGCGRIARDHDIHDTIRFDQSRYVAVCDLDSKRAADAKVLVDKFYKEKTGKEKYMDTKIYDDYREMLLNKDIDAVVISTPDHWHSQPAMEAALAGKDIYLQKPTSLTVKEGQQLRDAVQKTGVILQVGTQQRAMPQFRVAAELVRNGRIGKIHTVKIGLPGDPSGPDAPAMPVPKNLNFDMWLGSTPEVPYTEIGVHPQNDYSRPGWLRLRSYGAGMITGWGQHHYDSAAWGMDTELTGPKSVEALAEFPKSGLWNVHGDFFVKHEYNNGITVYTSGGYTNGIRYEGTDGWIFVSRGAYQASASDPVDQEKSSKALNASDPKILESVIGENEIHLEKIDDQHGNWLDCIKTRKAPISPIEKGHKACVTCLISDIAMQFDRKLEWDNEKEMFINDDEANAMLHRDQRKPYGTDFVKV</sequence>
<reference evidence="5" key="1">
    <citation type="submission" date="2016-11" db="EMBL/GenBank/DDBJ databases">
        <authorList>
            <person name="Varghese N."/>
            <person name="Submissions S."/>
        </authorList>
    </citation>
    <scope>NUCLEOTIDE SEQUENCE [LARGE SCALE GENOMIC DNA]</scope>
    <source>
        <strain evidence="5">DSM 17539</strain>
    </source>
</reference>
<feature type="domain" description="Gfo/Idh/MocA-like oxidoreductase bacterial type C-terminal" evidence="3">
    <location>
        <begin position="211"/>
        <end position="335"/>
    </location>
</feature>
<evidence type="ECO:0000259" key="2">
    <source>
        <dbReference type="Pfam" id="PF01408"/>
    </source>
</evidence>
<dbReference type="Pfam" id="PF19051">
    <property type="entry name" value="GFO_IDH_MocA_C2"/>
    <property type="match status" value="2"/>
</dbReference>
<evidence type="ECO:0000256" key="1">
    <source>
        <dbReference type="SAM" id="SignalP"/>
    </source>
</evidence>
<evidence type="ECO:0000313" key="5">
    <source>
        <dbReference type="Proteomes" id="UP000184406"/>
    </source>
</evidence>
<dbReference type="Pfam" id="PF01408">
    <property type="entry name" value="GFO_IDH_MocA"/>
    <property type="match status" value="1"/>
</dbReference>
<dbReference type="SUPFAM" id="SSF55347">
    <property type="entry name" value="Glyceraldehyde-3-phosphate dehydrogenase-like, C-terminal domain"/>
    <property type="match status" value="1"/>
</dbReference>
<dbReference type="AlphaFoldDB" id="A0A1M5CTX8"/>
<feature type="domain" description="Gfo/Idh/MocA-like oxidoreductase bacterial type C-terminal" evidence="3">
    <location>
        <begin position="379"/>
        <end position="451"/>
    </location>
</feature>
<gene>
    <name evidence="4" type="ORF">SAMN03080594_105193</name>
</gene>
<dbReference type="SUPFAM" id="SSF51735">
    <property type="entry name" value="NAD(P)-binding Rossmann-fold domains"/>
    <property type="match status" value="1"/>
</dbReference>
<proteinExistence type="predicted"/>
<dbReference type="PANTHER" id="PTHR43818:SF5">
    <property type="entry name" value="OXIDOREDUCTASE FAMILY PROTEIN"/>
    <property type="match status" value="1"/>
</dbReference>
<dbReference type="InterPro" id="IPR050463">
    <property type="entry name" value="Gfo/Idh/MocA_oxidrdct_glycsds"/>
</dbReference>
<protein>
    <submittedName>
        <fullName evidence="4">Predicted dehydrogenase</fullName>
    </submittedName>
</protein>
<dbReference type="Proteomes" id="UP000184406">
    <property type="component" value="Unassembled WGS sequence"/>
</dbReference>
<dbReference type="Gene3D" id="3.40.50.720">
    <property type="entry name" value="NAD(P)-binding Rossmann-like Domain"/>
    <property type="match status" value="2"/>
</dbReference>
<dbReference type="EMBL" id="FQUX01000005">
    <property type="protein sequence ID" value="SHF58117.1"/>
    <property type="molecule type" value="Genomic_DNA"/>
</dbReference>
<organism evidence="4 5">
    <name type="scientific">Arenibacter palladensis</name>
    <dbReference type="NCBI Taxonomy" id="237373"/>
    <lineage>
        <taxon>Bacteria</taxon>
        <taxon>Pseudomonadati</taxon>
        <taxon>Bacteroidota</taxon>
        <taxon>Flavobacteriia</taxon>
        <taxon>Flavobacteriales</taxon>
        <taxon>Flavobacteriaceae</taxon>
        <taxon>Arenibacter</taxon>
    </lineage>
</organism>
<feature type="signal peptide" evidence="1">
    <location>
        <begin position="1"/>
        <end position="26"/>
    </location>
</feature>
<accession>A0A1M5CTX8</accession>